<proteinExistence type="predicted"/>
<evidence type="ECO:0000313" key="1">
    <source>
        <dbReference type="EMBL" id="QNR53964.1"/>
    </source>
</evidence>
<keyword evidence="2" id="KW-1185">Reference proteome</keyword>
<dbReference type="Proteomes" id="UP000516415">
    <property type="component" value="Segment"/>
</dbReference>
<sequence length="59" mass="6861">MYSSRYVCIPLCACVHLLMWGYMCACVLCVRVHYVRASDYDYVTCIECANSQVIFKLRP</sequence>
<accession>A0A7H0XG24</accession>
<reference evidence="1 2" key="1">
    <citation type="submission" date="2020-07" db="EMBL/GenBank/DDBJ databases">
        <authorList>
            <person name="Martino G."/>
            <person name="Holtappels D."/>
            <person name="Wagemans J."/>
            <person name="Lavigne R."/>
            <person name="Turina M."/>
            <person name="Ciuffo M."/>
        </authorList>
    </citation>
    <scope>NUCLEOTIDE SEQUENCE [LARGE SCALE GENOMIC DNA]</scope>
</reference>
<protein>
    <submittedName>
        <fullName evidence="1">Uncharacterized protein</fullName>
    </submittedName>
</protein>
<evidence type="ECO:0000313" key="2">
    <source>
        <dbReference type="Proteomes" id="UP000516415"/>
    </source>
</evidence>
<gene>
    <name evidence="1" type="ORF">phiK7A1_176</name>
</gene>
<name>A0A7H0XG24_9CAUD</name>
<dbReference type="EMBL" id="MT740307">
    <property type="protein sequence ID" value="QNR53964.1"/>
    <property type="molecule type" value="Genomic_DNA"/>
</dbReference>
<organism evidence="1 2">
    <name type="scientific">Pseudomonas phage phiK7A1</name>
    <dbReference type="NCBI Taxonomy" id="2759194"/>
    <lineage>
        <taxon>Viruses</taxon>
        <taxon>Duplodnaviria</taxon>
        <taxon>Heunggongvirae</taxon>
        <taxon>Uroviricota</taxon>
        <taxon>Caudoviricetes</taxon>
        <taxon>Vandenendeviridae</taxon>
        <taxon>Gorskivirinae</taxon>
        <taxon>Torinovirus</taxon>
        <taxon>Torinovirus K7A1</taxon>
    </lineage>
</organism>